<keyword evidence="1" id="KW-0614">Plasmid</keyword>
<dbReference type="Proteomes" id="UP001055940">
    <property type="component" value="Plasmid unnamed1"/>
</dbReference>
<geneLocation type="plasmid" evidence="1 2">
    <name>unnamed1</name>
</geneLocation>
<reference evidence="1" key="1">
    <citation type="submission" date="2022-06" db="EMBL/GenBank/DDBJ databases">
        <authorList>
            <person name="Ping M."/>
        </authorList>
    </citation>
    <scope>NUCLEOTIDE SEQUENCE</scope>
    <source>
        <strain evidence="1">JCM11759T</strain>
        <plasmid evidence="1">unnamed1</plasmid>
    </source>
</reference>
<name>A0ABY5DJ70_9ACTN</name>
<protein>
    <submittedName>
        <fullName evidence="1">Uncharacterized protein</fullName>
    </submittedName>
</protein>
<evidence type="ECO:0000313" key="2">
    <source>
        <dbReference type="Proteomes" id="UP001055940"/>
    </source>
</evidence>
<proteinExistence type="predicted"/>
<dbReference type="RefSeq" id="WP_254422273.1">
    <property type="nucleotide sequence ID" value="NZ_BAAAJB010000040.1"/>
</dbReference>
<gene>
    <name evidence="1" type="ORF">NE857_33865</name>
</gene>
<accession>A0ABY5DJ70</accession>
<sequence length="81" mass="8838">MTNADPREELRRRLDSGEITAGEADQALAALDREGDLAAVRAAERPGTLSVQETSRRVDSWGLDGEIAEMMERLGLEPASR</sequence>
<evidence type="ECO:0000313" key="1">
    <source>
        <dbReference type="EMBL" id="USY23619.1"/>
    </source>
</evidence>
<organism evidence="1 2">
    <name type="scientific">Nocardiopsis exhalans</name>
    <dbReference type="NCBI Taxonomy" id="163604"/>
    <lineage>
        <taxon>Bacteria</taxon>
        <taxon>Bacillati</taxon>
        <taxon>Actinomycetota</taxon>
        <taxon>Actinomycetes</taxon>
        <taxon>Streptosporangiales</taxon>
        <taxon>Nocardiopsidaceae</taxon>
        <taxon>Nocardiopsis</taxon>
    </lineage>
</organism>
<dbReference type="EMBL" id="CP099838">
    <property type="protein sequence ID" value="USY23619.1"/>
    <property type="molecule type" value="Genomic_DNA"/>
</dbReference>
<keyword evidence="2" id="KW-1185">Reference proteome</keyword>